<evidence type="ECO:0000313" key="4">
    <source>
        <dbReference type="Proteomes" id="UP000182045"/>
    </source>
</evidence>
<keyword evidence="4" id="KW-1185">Reference proteome</keyword>
<dbReference type="EMBL" id="FBYC01000004">
    <property type="protein sequence ID" value="CUX81415.1"/>
    <property type="molecule type" value="Genomic_DNA"/>
</dbReference>
<evidence type="ECO:0000313" key="3">
    <source>
        <dbReference type="Proteomes" id="UP000050413"/>
    </source>
</evidence>
<dbReference type="AlphaFoldDB" id="A0A0P8AIH7"/>
<evidence type="ECO:0000313" key="1">
    <source>
        <dbReference type="EMBL" id="CUX81415.1"/>
    </source>
</evidence>
<dbReference type="Proteomes" id="UP000050413">
    <property type="component" value="Unassembled WGS sequence"/>
</dbReference>
<dbReference type="RefSeq" id="WP_072245988.1">
    <property type="nucleotide sequence ID" value="NZ_FBYC01000004.1"/>
</dbReference>
<dbReference type="Proteomes" id="UP000182045">
    <property type="component" value="Unassembled WGS sequence"/>
</dbReference>
<proteinExistence type="predicted"/>
<dbReference type="InterPro" id="IPR018666">
    <property type="entry name" value="DUF2125"/>
</dbReference>
<dbReference type="STRING" id="1666912.Ga0058931_1750"/>
<evidence type="ECO:0000313" key="2">
    <source>
        <dbReference type="EMBL" id="KPP94183.1"/>
    </source>
</evidence>
<name>A0A0P8AIH7_9RHOB</name>
<accession>A0A0P8AIH7</accession>
<reference evidence="2 3" key="1">
    <citation type="submission" date="2015-09" db="EMBL/GenBank/DDBJ databases">
        <title>Identification and resolution of microdiversity through metagenomic sequencing of parallel consortia.</title>
        <authorList>
            <person name="Nelson W.C."/>
            <person name="Romine M.F."/>
            <person name="Lindemann S.R."/>
        </authorList>
    </citation>
    <scope>NUCLEOTIDE SEQUENCE [LARGE SCALE GENOMIC DNA]</scope>
    <source>
        <strain evidence="2">HL-91</strain>
    </source>
</reference>
<protein>
    <recommendedName>
        <fullName evidence="5">DUF2125 domain-containing protein</fullName>
    </recommendedName>
</protein>
<sequence>MRGFLGVVILGGMFCAYWFGSAVALRMAPAHLPADSVQADQIAVTGFPMRFDIAVDRPALPARGWSADGLSLSLPSYWPFAATGTLSGPQELTWRGVDWRLDGPDMPVSFALTPGLELTMARLDARDLQLLGPVSGRLDSAALAVDKAGDPASRAVALDMAGLALGKMEIPRASLRAVLHMADAPRPPRVKQIDLSRAKITMAEITVTASGTLDRAPDGRLSGNLPLTVTNWRALLRMLQENGLVPADQALMLQMMAERLGQGDTLSLPLTLKDSVVSLGPLALLELGPL</sequence>
<evidence type="ECO:0008006" key="5">
    <source>
        <dbReference type="Google" id="ProtNLM"/>
    </source>
</evidence>
<organism evidence="2 3">
    <name type="scientific">Roseibaca calidilacus</name>
    <dbReference type="NCBI Taxonomy" id="1666912"/>
    <lineage>
        <taxon>Bacteria</taxon>
        <taxon>Pseudomonadati</taxon>
        <taxon>Pseudomonadota</taxon>
        <taxon>Alphaproteobacteria</taxon>
        <taxon>Rhodobacterales</taxon>
        <taxon>Paracoccaceae</taxon>
        <taxon>Roseinatronobacter</taxon>
    </lineage>
</organism>
<gene>
    <name evidence="1" type="ORF">Ga0058931_1750</name>
    <name evidence="2" type="ORF">HLUCCA05_12750</name>
</gene>
<comment type="caution">
    <text evidence="2">The sequence shown here is derived from an EMBL/GenBank/DDBJ whole genome shotgun (WGS) entry which is preliminary data.</text>
</comment>
<dbReference type="Pfam" id="PF09898">
    <property type="entry name" value="DUF2125"/>
    <property type="match status" value="1"/>
</dbReference>
<dbReference type="OrthoDB" id="7625707at2"/>
<dbReference type="EMBL" id="LJSG01000006">
    <property type="protein sequence ID" value="KPP94183.1"/>
    <property type="molecule type" value="Genomic_DNA"/>
</dbReference>
<reference evidence="1 4" key="2">
    <citation type="submission" date="2016-01" db="EMBL/GenBank/DDBJ databases">
        <authorList>
            <person name="Varghese N."/>
        </authorList>
    </citation>
    <scope>NUCLEOTIDE SEQUENCE [LARGE SCALE GENOMIC DNA]</scope>
    <source>
        <strain evidence="1 4">HL-91</strain>
    </source>
</reference>